<accession>A0ABP8ZWQ8</accession>
<keyword evidence="2" id="KW-1185">Reference proteome</keyword>
<reference evidence="2" key="1">
    <citation type="journal article" date="2019" name="Int. J. Syst. Evol. Microbiol.">
        <title>The Global Catalogue of Microorganisms (GCM) 10K type strain sequencing project: providing services to taxonomists for standard genome sequencing and annotation.</title>
        <authorList>
            <consortium name="The Broad Institute Genomics Platform"/>
            <consortium name="The Broad Institute Genome Sequencing Center for Infectious Disease"/>
            <person name="Wu L."/>
            <person name="Ma J."/>
        </authorList>
    </citation>
    <scope>NUCLEOTIDE SEQUENCE [LARGE SCALE GENOMIC DNA]</scope>
    <source>
        <strain evidence="2">JCM 18198</strain>
    </source>
</reference>
<comment type="caution">
    <text evidence="1">The sequence shown here is derived from an EMBL/GenBank/DDBJ whole genome shotgun (WGS) entry which is preliminary data.</text>
</comment>
<evidence type="ECO:0000313" key="1">
    <source>
        <dbReference type="EMBL" id="GAA4767975.1"/>
    </source>
</evidence>
<gene>
    <name evidence="1" type="ORF">GCM10023230_17270</name>
</gene>
<protein>
    <submittedName>
        <fullName evidence="1">Uncharacterized protein</fullName>
    </submittedName>
</protein>
<organism evidence="1 2">
    <name type="scientific">Flavobacterium hankyongi</name>
    <dbReference type="NCBI Taxonomy" id="1176532"/>
    <lineage>
        <taxon>Bacteria</taxon>
        <taxon>Pseudomonadati</taxon>
        <taxon>Bacteroidota</taxon>
        <taxon>Flavobacteriia</taxon>
        <taxon>Flavobacteriales</taxon>
        <taxon>Flavobacteriaceae</taxon>
        <taxon>Flavobacterium</taxon>
    </lineage>
</organism>
<proteinExistence type="predicted"/>
<dbReference type="EMBL" id="BAABIP010000015">
    <property type="protein sequence ID" value="GAA4767975.1"/>
    <property type="molecule type" value="Genomic_DNA"/>
</dbReference>
<dbReference type="RefSeq" id="WP_264542038.1">
    <property type="nucleotide sequence ID" value="NZ_BAABIP010000015.1"/>
</dbReference>
<evidence type="ECO:0000313" key="2">
    <source>
        <dbReference type="Proteomes" id="UP001500141"/>
    </source>
</evidence>
<name>A0ABP8ZWQ8_9FLAO</name>
<sequence>MSELRKYIDFEEEALNDEINLDILNTSLPNIIDYVTRFGDLKLKYDHLTFSFENIEDYTLRCLLKDICNHFNNNYPSIDDIFVQQSFIVRDSINNRFNTRDFLIKRFENYTPILGCPKRESENVNLNNTFLESL</sequence>
<dbReference type="Proteomes" id="UP001500141">
    <property type="component" value="Unassembled WGS sequence"/>
</dbReference>